<evidence type="ECO:0000313" key="3">
    <source>
        <dbReference type="Proteomes" id="UP000313359"/>
    </source>
</evidence>
<dbReference type="Proteomes" id="UP000313359">
    <property type="component" value="Unassembled WGS sequence"/>
</dbReference>
<protein>
    <submittedName>
        <fullName evidence="2">Uncharacterized protein</fullName>
    </submittedName>
</protein>
<name>A0A5C2S7J7_9APHY</name>
<gene>
    <name evidence="2" type="ORF">L227DRAFT_172854</name>
</gene>
<feature type="region of interest" description="Disordered" evidence="1">
    <location>
        <begin position="105"/>
        <end position="127"/>
    </location>
</feature>
<reference evidence="2" key="1">
    <citation type="journal article" date="2018" name="Genome Biol. Evol.">
        <title>Genomics and development of Lentinus tigrinus, a white-rot wood-decaying mushroom with dimorphic fruiting bodies.</title>
        <authorList>
            <person name="Wu B."/>
            <person name="Xu Z."/>
            <person name="Knudson A."/>
            <person name="Carlson A."/>
            <person name="Chen N."/>
            <person name="Kovaka S."/>
            <person name="LaButti K."/>
            <person name="Lipzen A."/>
            <person name="Pennachio C."/>
            <person name="Riley R."/>
            <person name="Schakwitz W."/>
            <person name="Umezawa K."/>
            <person name="Ohm R.A."/>
            <person name="Grigoriev I.V."/>
            <person name="Nagy L.G."/>
            <person name="Gibbons J."/>
            <person name="Hibbett D."/>
        </authorList>
    </citation>
    <scope>NUCLEOTIDE SEQUENCE [LARGE SCALE GENOMIC DNA]</scope>
    <source>
        <strain evidence="2">ALCF2SS1-6</strain>
    </source>
</reference>
<evidence type="ECO:0000313" key="2">
    <source>
        <dbReference type="EMBL" id="RPD59054.1"/>
    </source>
</evidence>
<proteinExistence type="predicted"/>
<sequence length="150" mass="16485">MGTRQLGLGMAEACANTCFRASSRQLEYIFAANLIHACALDLSDLTKRNRTSQTAPPSANIVIKNIVRASRSRSRQWEMMLSMPPGCLRCRWSTCVQAFRFSRTGSGKQFPELSGGPSSLQVSRPSVPKLQFANAEDARGRARIHGSNHS</sequence>
<dbReference type="EMBL" id="ML122272">
    <property type="protein sequence ID" value="RPD59054.1"/>
    <property type="molecule type" value="Genomic_DNA"/>
</dbReference>
<accession>A0A5C2S7J7</accession>
<organism evidence="2 3">
    <name type="scientific">Lentinus tigrinus ALCF2SS1-6</name>
    <dbReference type="NCBI Taxonomy" id="1328759"/>
    <lineage>
        <taxon>Eukaryota</taxon>
        <taxon>Fungi</taxon>
        <taxon>Dikarya</taxon>
        <taxon>Basidiomycota</taxon>
        <taxon>Agaricomycotina</taxon>
        <taxon>Agaricomycetes</taxon>
        <taxon>Polyporales</taxon>
        <taxon>Polyporaceae</taxon>
        <taxon>Lentinus</taxon>
    </lineage>
</organism>
<evidence type="ECO:0000256" key="1">
    <source>
        <dbReference type="SAM" id="MobiDB-lite"/>
    </source>
</evidence>
<dbReference type="AlphaFoldDB" id="A0A5C2S7J7"/>
<keyword evidence="3" id="KW-1185">Reference proteome</keyword>